<protein>
    <recommendedName>
        <fullName evidence="1">IgGFc-binding protein N-terminal domain-containing protein</fullName>
    </recommendedName>
</protein>
<comment type="caution">
    <text evidence="2">The sequence shown here is derived from an EMBL/GenBank/DDBJ whole genome shotgun (WGS) entry which is preliminary data.</text>
</comment>
<dbReference type="Pfam" id="PF17517">
    <property type="entry name" value="IgGFc_binding"/>
    <property type="match status" value="1"/>
</dbReference>
<feature type="domain" description="IgGFc-binding protein N-terminal" evidence="1">
    <location>
        <begin position="155"/>
        <end position="439"/>
    </location>
</feature>
<dbReference type="Proteomes" id="UP001177023">
    <property type="component" value="Unassembled WGS sequence"/>
</dbReference>
<dbReference type="InterPro" id="IPR035234">
    <property type="entry name" value="IgGFc-bd_N"/>
</dbReference>
<dbReference type="AlphaFoldDB" id="A0AA36G5U3"/>
<keyword evidence="3" id="KW-1185">Reference proteome</keyword>
<evidence type="ECO:0000259" key="1">
    <source>
        <dbReference type="Pfam" id="PF17517"/>
    </source>
</evidence>
<reference evidence="2" key="1">
    <citation type="submission" date="2023-06" db="EMBL/GenBank/DDBJ databases">
        <authorList>
            <person name="Delattre M."/>
        </authorList>
    </citation>
    <scope>NUCLEOTIDE SEQUENCE</scope>
    <source>
        <strain evidence="2">AF72</strain>
    </source>
</reference>
<sequence length="460" mass="50111">MRVLFCFVALLAAVAAVDVRQRAHMAKAVLEPTQLHPAVRAFTTGSNFVFAVTNSHITNSDTSYTENITIIVTNYDSSNAASVTVSTPSGIFSTQTFSVQPLQNYQLTLPPEIQTDYRDFHVNYGYTTNQSISLTASTTVTVVVSNAHSDGLSQDMYVVYPTCMLGTRYRTVGDETFLNGARSTNIWSIVGTQDGTVITIDPPVTSPPTISINKGQVFTLAADIFPLTNYDLSTNYPVAVITGAVCGFGYFNPAICNYEAEMMFPLRDSGTQFPYSQFISEDAGEIMVFAHADGTTISINGVPFDTIDDGWYYIFQRKGSFLFSTSKPAYAVAVSSIRKDGKGSPFLAHIPAIDQFTNQTYLQVSTGLAGRTGAEHYIRLQTDLSNTGKLSVDDWPVNPLFFQRQGKSNTYIAEWAITPGTHTVKSSDPKATYAATVYGFAHFTAYAYTPGIDLPTNGTC</sequence>
<name>A0AA36G5U3_9BILA</name>
<dbReference type="PANTHER" id="PTHR46534">
    <property type="entry name" value="IGGFC_BINDING DOMAIN-CONTAINING PROTEIN"/>
    <property type="match status" value="1"/>
</dbReference>
<gene>
    <name evidence="2" type="ORF">MSPICULIGERA_LOCUS18685</name>
</gene>
<dbReference type="PANTHER" id="PTHR46534:SF1">
    <property type="entry name" value="IGGFC-BINDING PROTEIN N-TERMINAL DOMAIN-CONTAINING PROTEIN"/>
    <property type="match status" value="1"/>
</dbReference>
<proteinExistence type="predicted"/>
<organism evidence="2 3">
    <name type="scientific">Mesorhabditis spiculigera</name>
    <dbReference type="NCBI Taxonomy" id="96644"/>
    <lineage>
        <taxon>Eukaryota</taxon>
        <taxon>Metazoa</taxon>
        <taxon>Ecdysozoa</taxon>
        <taxon>Nematoda</taxon>
        <taxon>Chromadorea</taxon>
        <taxon>Rhabditida</taxon>
        <taxon>Rhabditina</taxon>
        <taxon>Rhabditomorpha</taxon>
        <taxon>Rhabditoidea</taxon>
        <taxon>Rhabditidae</taxon>
        <taxon>Mesorhabditinae</taxon>
        <taxon>Mesorhabditis</taxon>
    </lineage>
</organism>
<dbReference type="EMBL" id="CATQJA010002659">
    <property type="protein sequence ID" value="CAJ0580487.1"/>
    <property type="molecule type" value="Genomic_DNA"/>
</dbReference>
<evidence type="ECO:0000313" key="2">
    <source>
        <dbReference type="EMBL" id="CAJ0580487.1"/>
    </source>
</evidence>
<evidence type="ECO:0000313" key="3">
    <source>
        <dbReference type="Proteomes" id="UP001177023"/>
    </source>
</evidence>
<accession>A0AA36G5U3</accession>
<feature type="non-terminal residue" evidence="2">
    <location>
        <position position="460"/>
    </location>
</feature>